<dbReference type="Pfam" id="PF12802">
    <property type="entry name" value="MarR_2"/>
    <property type="match status" value="1"/>
</dbReference>
<sequence>MAAGAMLTREQLLRMVQLVEAVASRQGLDVDATIGFLQDAAAAGMQRPSYKSVTQFAAGMRAVRLRRNDALGTPVFRDPAWDMLLDLLVAGDEARPVSVSGLCHAAGVPTTTALRHVDRLETLGLLSRAPDPDDKRRFWVEGTPGTLERVREIVGRLQDEA</sequence>
<keyword evidence="3" id="KW-1185">Reference proteome</keyword>
<reference evidence="2 3" key="1">
    <citation type="submission" date="2019-04" db="EMBL/GenBank/DDBJ databases">
        <title>Sphingomonas psychrotolerans sp. nov., isolated from soil in the Tianshan Mountains, Xinjiang, China.</title>
        <authorList>
            <person name="Luo Y."/>
            <person name="Sheng H."/>
        </authorList>
    </citation>
    <scope>NUCLEOTIDE SEQUENCE [LARGE SCALE GENOMIC DNA]</scope>
    <source>
        <strain evidence="2 3">KIS18-15</strain>
    </source>
</reference>
<evidence type="ECO:0000313" key="3">
    <source>
        <dbReference type="Proteomes" id="UP000309848"/>
    </source>
</evidence>
<dbReference type="InterPro" id="IPR036388">
    <property type="entry name" value="WH-like_DNA-bd_sf"/>
</dbReference>
<dbReference type="SUPFAM" id="SSF46785">
    <property type="entry name" value="Winged helix' DNA-binding domain"/>
    <property type="match status" value="1"/>
</dbReference>
<organism evidence="2 3">
    <name type="scientific">Sphingomonas naasensis</name>
    <dbReference type="NCBI Taxonomy" id="1344951"/>
    <lineage>
        <taxon>Bacteria</taxon>
        <taxon>Pseudomonadati</taxon>
        <taxon>Pseudomonadota</taxon>
        <taxon>Alphaproteobacteria</taxon>
        <taxon>Sphingomonadales</taxon>
        <taxon>Sphingomonadaceae</taxon>
        <taxon>Sphingomonas</taxon>
    </lineage>
</organism>
<dbReference type="Proteomes" id="UP000309848">
    <property type="component" value="Unassembled WGS sequence"/>
</dbReference>
<evidence type="ECO:0000259" key="1">
    <source>
        <dbReference type="Pfam" id="PF12802"/>
    </source>
</evidence>
<comment type="caution">
    <text evidence="2">The sequence shown here is derived from an EMBL/GenBank/DDBJ whole genome shotgun (WGS) entry which is preliminary data.</text>
</comment>
<dbReference type="RefSeq" id="WP_135984317.1">
    <property type="nucleotide sequence ID" value="NZ_JAASQM010000002.1"/>
</dbReference>
<evidence type="ECO:0000313" key="2">
    <source>
        <dbReference type="EMBL" id="TGX43457.1"/>
    </source>
</evidence>
<proteinExistence type="predicted"/>
<accession>A0A4S1WN78</accession>
<dbReference type="EMBL" id="SRXU01000003">
    <property type="protein sequence ID" value="TGX43457.1"/>
    <property type="molecule type" value="Genomic_DNA"/>
</dbReference>
<name>A0A4S1WN78_9SPHN</name>
<dbReference type="Gene3D" id="1.10.10.10">
    <property type="entry name" value="Winged helix-like DNA-binding domain superfamily/Winged helix DNA-binding domain"/>
    <property type="match status" value="1"/>
</dbReference>
<dbReference type="OrthoDB" id="7594920at2"/>
<gene>
    <name evidence="2" type="ORF">E5A74_09910</name>
</gene>
<dbReference type="AlphaFoldDB" id="A0A4S1WN78"/>
<dbReference type="InterPro" id="IPR000835">
    <property type="entry name" value="HTH_MarR-typ"/>
</dbReference>
<feature type="domain" description="HTH marR-type" evidence="1">
    <location>
        <begin position="85"/>
        <end position="137"/>
    </location>
</feature>
<dbReference type="GO" id="GO:0003700">
    <property type="term" value="F:DNA-binding transcription factor activity"/>
    <property type="evidence" value="ECO:0007669"/>
    <property type="project" value="InterPro"/>
</dbReference>
<dbReference type="InterPro" id="IPR036390">
    <property type="entry name" value="WH_DNA-bd_sf"/>
</dbReference>
<protein>
    <submittedName>
        <fullName evidence="2">MarR family transcriptional regulator</fullName>
    </submittedName>
</protein>